<dbReference type="InterPro" id="IPR050796">
    <property type="entry name" value="SCF_F-box_component"/>
</dbReference>
<dbReference type="InterPro" id="IPR036047">
    <property type="entry name" value="F-box-like_dom_sf"/>
</dbReference>
<protein>
    <recommendedName>
        <fullName evidence="1">F-box domain-containing protein</fullName>
    </recommendedName>
</protein>
<dbReference type="SUPFAM" id="SSF81383">
    <property type="entry name" value="F-box domain"/>
    <property type="match status" value="1"/>
</dbReference>
<dbReference type="AlphaFoldDB" id="A0AA35VZM8"/>
<dbReference type="PANTHER" id="PTHR31672:SF10">
    <property type="entry name" value="F-BOX DOMAIN-CONTAINING PROTEIN"/>
    <property type="match status" value="1"/>
</dbReference>
<feature type="domain" description="F-box" evidence="1">
    <location>
        <begin position="1"/>
        <end position="45"/>
    </location>
</feature>
<dbReference type="PROSITE" id="PS50181">
    <property type="entry name" value="FBOX"/>
    <property type="match status" value="1"/>
</dbReference>
<gene>
    <name evidence="2" type="ORF">LSALG_LOCUS10868</name>
</gene>
<dbReference type="InterPro" id="IPR001810">
    <property type="entry name" value="F-box_dom"/>
</dbReference>
<dbReference type="Pfam" id="PF07734">
    <property type="entry name" value="FBA_1"/>
    <property type="match status" value="1"/>
</dbReference>
<keyword evidence="3" id="KW-1185">Reference proteome</keyword>
<dbReference type="InterPro" id="IPR017451">
    <property type="entry name" value="F-box-assoc_interact_dom"/>
</dbReference>
<dbReference type="Proteomes" id="UP001177003">
    <property type="component" value="Chromosome 2"/>
</dbReference>
<dbReference type="SMART" id="SM00256">
    <property type="entry name" value="FBOX"/>
    <property type="match status" value="1"/>
</dbReference>
<evidence type="ECO:0000313" key="2">
    <source>
        <dbReference type="EMBL" id="CAI9270568.1"/>
    </source>
</evidence>
<organism evidence="2 3">
    <name type="scientific">Lactuca saligna</name>
    <name type="common">Willowleaf lettuce</name>
    <dbReference type="NCBI Taxonomy" id="75948"/>
    <lineage>
        <taxon>Eukaryota</taxon>
        <taxon>Viridiplantae</taxon>
        <taxon>Streptophyta</taxon>
        <taxon>Embryophyta</taxon>
        <taxon>Tracheophyta</taxon>
        <taxon>Spermatophyta</taxon>
        <taxon>Magnoliopsida</taxon>
        <taxon>eudicotyledons</taxon>
        <taxon>Gunneridae</taxon>
        <taxon>Pentapetalae</taxon>
        <taxon>asterids</taxon>
        <taxon>campanulids</taxon>
        <taxon>Asterales</taxon>
        <taxon>Asteraceae</taxon>
        <taxon>Cichorioideae</taxon>
        <taxon>Cichorieae</taxon>
        <taxon>Lactucinae</taxon>
        <taxon>Lactuca</taxon>
    </lineage>
</organism>
<dbReference type="PANTHER" id="PTHR31672">
    <property type="entry name" value="BNACNNG10540D PROTEIN"/>
    <property type="match status" value="1"/>
</dbReference>
<sequence length="391" mass="45124">MSDYVPFQIQFEIIKRLPVKSLLKFRSVSQPWKSLIDSSEFIAEYNVSQTQPQRLSVWYNDPWSAKDRFVSFVDDDTFTLHEFTSTVPKLIKNLQSVVGSSHGLLCLYSYYKDPGRSTNDETVKGVVLWNPSIRKSVYITTHVSSQWCEEQSTVLGFGVSPATNDPTVVKFKRVTYADPRTKDHMHWVVEVFTLSAGCWRIPSTKPPNGTITLTWEQVVIDKFIYRFCFDGIPSLRNNLIMSYDMTTEEFRMVNLPDCLAHQRCVNLSISKVWESLAVLEYSRNINKQVCVVWMMDRVVANLFTKLFTIKTPNIWDFRPNITLGFTKSGKPILGLKGRDEEPAALVVYEPRSEHIKEIGIYGRYGLFFVGSYVETLLLHEQVNYSVYSYNN</sequence>
<accession>A0AA35VZM8</accession>
<dbReference type="EMBL" id="OX465078">
    <property type="protein sequence ID" value="CAI9270568.1"/>
    <property type="molecule type" value="Genomic_DNA"/>
</dbReference>
<dbReference type="NCBIfam" id="TIGR01640">
    <property type="entry name" value="F_box_assoc_1"/>
    <property type="match status" value="1"/>
</dbReference>
<reference evidence="2" key="1">
    <citation type="submission" date="2023-04" db="EMBL/GenBank/DDBJ databases">
        <authorList>
            <person name="Vijverberg K."/>
            <person name="Xiong W."/>
            <person name="Schranz E."/>
        </authorList>
    </citation>
    <scope>NUCLEOTIDE SEQUENCE</scope>
</reference>
<dbReference type="InterPro" id="IPR006527">
    <property type="entry name" value="F-box-assoc_dom_typ1"/>
</dbReference>
<proteinExistence type="predicted"/>
<evidence type="ECO:0000313" key="3">
    <source>
        <dbReference type="Proteomes" id="UP001177003"/>
    </source>
</evidence>
<name>A0AA35VZM8_LACSI</name>
<evidence type="ECO:0000259" key="1">
    <source>
        <dbReference type="PROSITE" id="PS50181"/>
    </source>
</evidence>
<dbReference type="Pfam" id="PF00646">
    <property type="entry name" value="F-box"/>
    <property type="match status" value="1"/>
</dbReference>